<reference evidence="1 2" key="1">
    <citation type="submission" date="2022-11" db="EMBL/GenBank/DDBJ databases">
        <title>Haliovirga abyssi gen. nov., sp. nov., a mesophilic fermentative bacterium isolated from the Iheya North hydrothermal field and the proposal of Haliovirgaceae fam. nov.</title>
        <authorList>
            <person name="Miyazaki U."/>
            <person name="Tame A."/>
            <person name="Miyazaki J."/>
            <person name="Takai K."/>
            <person name="Sawayama S."/>
            <person name="Kitajima M."/>
            <person name="Okamoto A."/>
            <person name="Nakagawa S."/>
        </authorList>
    </citation>
    <scope>NUCLEOTIDE SEQUENCE [LARGE SCALE GENOMIC DNA]</scope>
    <source>
        <strain evidence="1 2">IC12</strain>
    </source>
</reference>
<accession>A0AAU9D567</accession>
<evidence type="ECO:0000313" key="1">
    <source>
        <dbReference type="EMBL" id="BDU51206.1"/>
    </source>
</evidence>
<dbReference type="RefSeq" id="WP_307904045.1">
    <property type="nucleotide sequence ID" value="NZ_AP027059.1"/>
</dbReference>
<sequence>MKDKIKELEELEVNGYVDVYGYEDGGSGSFVCSCHYPYEPCFIHE</sequence>
<evidence type="ECO:0000313" key="2">
    <source>
        <dbReference type="Proteomes" id="UP001321582"/>
    </source>
</evidence>
<proteinExistence type="predicted"/>
<dbReference type="Proteomes" id="UP001321582">
    <property type="component" value="Chromosome"/>
</dbReference>
<name>A0AAU9D567_9FUSO</name>
<organism evidence="1 2">
    <name type="scientific">Haliovirga abyssi</name>
    <dbReference type="NCBI Taxonomy" id="2996794"/>
    <lineage>
        <taxon>Bacteria</taxon>
        <taxon>Fusobacteriati</taxon>
        <taxon>Fusobacteriota</taxon>
        <taxon>Fusobacteriia</taxon>
        <taxon>Fusobacteriales</taxon>
        <taxon>Haliovirgaceae</taxon>
        <taxon>Haliovirga</taxon>
    </lineage>
</organism>
<dbReference type="AlphaFoldDB" id="A0AAU9D567"/>
<dbReference type="EMBL" id="AP027059">
    <property type="protein sequence ID" value="BDU51206.1"/>
    <property type="molecule type" value="Genomic_DNA"/>
</dbReference>
<evidence type="ECO:0008006" key="3">
    <source>
        <dbReference type="Google" id="ProtNLM"/>
    </source>
</evidence>
<dbReference type="KEGG" id="haby:HLVA_17750"/>
<protein>
    <recommendedName>
        <fullName evidence="3">SWIM-type domain-containing protein</fullName>
    </recommendedName>
</protein>
<gene>
    <name evidence="1" type="ORF">HLVA_17750</name>
</gene>
<keyword evidence="2" id="KW-1185">Reference proteome</keyword>